<dbReference type="SMART" id="SM00332">
    <property type="entry name" value="PP2Cc"/>
    <property type="match status" value="1"/>
</dbReference>
<dbReference type="CDD" id="cd00143">
    <property type="entry name" value="PP2Cc"/>
    <property type="match status" value="1"/>
</dbReference>
<reference evidence="2" key="2">
    <citation type="journal article" date="2021" name="PeerJ">
        <title>Extensive microbial diversity within the chicken gut microbiome revealed by metagenomics and culture.</title>
        <authorList>
            <person name="Gilroy R."/>
            <person name="Ravi A."/>
            <person name="Getino M."/>
            <person name="Pursley I."/>
            <person name="Horton D.L."/>
            <person name="Alikhan N.F."/>
            <person name="Baker D."/>
            <person name="Gharbi K."/>
            <person name="Hall N."/>
            <person name="Watson M."/>
            <person name="Adriaenssens E.M."/>
            <person name="Foster-Nyarko E."/>
            <person name="Jarju S."/>
            <person name="Secka A."/>
            <person name="Antonio M."/>
            <person name="Oren A."/>
            <person name="Chaudhuri R.R."/>
            <person name="La Ragione R."/>
            <person name="Hildebrand F."/>
            <person name="Pallen M.J."/>
        </authorList>
    </citation>
    <scope>NUCLEOTIDE SEQUENCE</scope>
    <source>
        <strain evidence="2">CHK178-757</strain>
    </source>
</reference>
<dbReference type="PANTHER" id="PTHR47992">
    <property type="entry name" value="PROTEIN PHOSPHATASE"/>
    <property type="match status" value="1"/>
</dbReference>
<sequence>MSFTVISAGVTNHGRVRSNNEDNLYFSGKYLAPGTLDLKTIMCSTQGTEDPVCAAVFDGMGGENAGEKASLTAASVFAECVDALDTVIKAPKDFLREACYTMNRAVVDQARSQNLGQTGTTAAILYLWQDMAYICNVGDSLIFRLRDNVMKQISKSHTNAEFLKSQGLTGRKPTLTQFIGVPEDEMTIEPYVAKGRLAPGDRFLVCSDGLTDMVSMEDIADCLYHAPTPQDAVANLADMALNAGGKDNITLIICEISPEG</sequence>
<dbReference type="Proteomes" id="UP000823927">
    <property type="component" value="Unassembled WGS sequence"/>
</dbReference>
<gene>
    <name evidence="2" type="ORF">IAB46_03460</name>
</gene>
<dbReference type="AlphaFoldDB" id="A0A9D1F2T6"/>
<dbReference type="SMART" id="SM00331">
    <property type="entry name" value="PP2C_SIG"/>
    <property type="match status" value="1"/>
</dbReference>
<dbReference type="InterPro" id="IPR036457">
    <property type="entry name" value="PPM-type-like_dom_sf"/>
</dbReference>
<dbReference type="PROSITE" id="PS51746">
    <property type="entry name" value="PPM_2"/>
    <property type="match status" value="1"/>
</dbReference>
<comment type="caution">
    <text evidence="2">The sequence shown here is derived from an EMBL/GenBank/DDBJ whole genome shotgun (WGS) entry which is preliminary data.</text>
</comment>
<proteinExistence type="predicted"/>
<name>A0A9D1F2T6_9FIRM</name>
<evidence type="ECO:0000313" key="2">
    <source>
        <dbReference type="EMBL" id="HIS46613.1"/>
    </source>
</evidence>
<dbReference type="Gene3D" id="3.60.40.10">
    <property type="entry name" value="PPM-type phosphatase domain"/>
    <property type="match status" value="1"/>
</dbReference>
<reference evidence="2" key="1">
    <citation type="submission" date="2020-10" db="EMBL/GenBank/DDBJ databases">
        <authorList>
            <person name="Gilroy R."/>
        </authorList>
    </citation>
    <scope>NUCLEOTIDE SEQUENCE</scope>
    <source>
        <strain evidence="2">CHK178-757</strain>
    </source>
</reference>
<evidence type="ECO:0000259" key="1">
    <source>
        <dbReference type="PROSITE" id="PS51746"/>
    </source>
</evidence>
<dbReference type="InterPro" id="IPR001932">
    <property type="entry name" value="PPM-type_phosphatase-like_dom"/>
</dbReference>
<evidence type="ECO:0000313" key="3">
    <source>
        <dbReference type="Proteomes" id="UP000823927"/>
    </source>
</evidence>
<accession>A0A9D1F2T6</accession>
<dbReference type="InterPro" id="IPR015655">
    <property type="entry name" value="PP2C"/>
</dbReference>
<dbReference type="EMBL" id="DVIT01000013">
    <property type="protein sequence ID" value="HIS46613.1"/>
    <property type="molecule type" value="Genomic_DNA"/>
</dbReference>
<feature type="domain" description="PPM-type phosphatase" evidence="1">
    <location>
        <begin position="39"/>
        <end position="256"/>
    </location>
</feature>
<dbReference type="SUPFAM" id="SSF81606">
    <property type="entry name" value="PP2C-like"/>
    <property type="match status" value="1"/>
</dbReference>
<organism evidence="2 3">
    <name type="scientific">Candidatus Scybalocola faecigallinarum</name>
    <dbReference type="NCBI Taxonomy" id="2840941"/>
    <lineage>
        <taxon>Bacteria</taxon>
        <taxon>Bacillati</taxon>
        <taxon>Bacillota</taxon>
        <taxon>Clostridia</taxon>
        <taxon>Lachnospirales</taxon>
        <taxon>Lachnospiraceae</taxon>
        <taxon>Lachnospiraceae incertae sedis</taxon>
        <taxon>Candidatus Scybalocola (ex Gilroy et al. 2021)</taxon>
    </lineage>
</organism>
<protein>
    <submittedName>
        <fullName evidence="2">Serine/threonine-protein phosphatase</fullName>
    </submittedName>
</protein>
<dbReference type="Pfam" id="PF13672">
    <property type="entry name" value="PP2C_2"/>
    <property type="match status" value="1"/>
</dbReference>
<dbReference type="GO" id="GO:0004722">
    <property type="term" value="F:protein serine/threonine phosphatase activity"/>
    <property type="evidence" value="ECO:0007669"/>
    <property type="project" value="InterPro"/>
</dbReference>